<dbReference type="AlphaFoldDB" id="A0A3B9IK46"/>
<sequence length="1087" mass="109894">LAAAAAATTIALRDQAAQLVTSAQSAAAAAAGYADLTAQIRAAGLAARRPVGAPAAADEAGGDTGGQSMSRQQRAIASALKGASAALDANAAALARAQAAAESAGSTYTTTAEAIYGVTRAARSLAAEAQVLTVSAAREAAAQQATTAALVQGAKARLVLAGASDRAAAATANLRGSNDNLARSAGSAARSLADQARQAQGLHAVTGAVTAVLGAARGHLIGLASVAGAALVTRKVAAYADSWTSVSSRLSLVTQGSAELARAQADLFRTAQDTRSEFVGAANLFATLSRQAQTLGASYKQLLLSTTAIGQAFVVSGASAESYQQAIIQLGQGLSAGAVMGEELNSILEQAPRLAQAIADGLGVGVAELKALGSEGKLTSKAIFEAILKEAPKIEAEFARMKPTISGAFTVLNNAALQWIGQADQASGASADVAQAIMGLADNLDGAATVVGVLGAVVTATLIGRALGPLAAATSVAAAGTKAMWQAVQDGTAIGLGSSAEMQARARHTLTLAKAQAHGTELTLGAAKAELAHAEAMATATKGAASWQTRVVEAAANVAAAEAAHAAATDRVRTAQTALATALQATTLRARAATTAMAALNAVGGGWGLSITALTLGVGYLATRTTDADKATEAWTDRIAAADKAMRSLNEGGSKRAGQLQTERDNIRAAAEAEVALAEARLAAAQARLSVSTRADMGPGGIGAGLRDLLGFSAAAEQAEAVKVARRELSRLKATIGDYTGEVGGAAGWTGTMRREIKSLADVTATALKPMGELLTKTRDLQAQRSAFAGGGDAALRQVQAAQEARDLLAEAAKDQTPGARAQLDYLIEQARALGVAGKDAQEVLTNLGLAARTAEQGLASDQRLRQIQAELQGAKEVAAAAKVSAAAEREADLRARARVEALGQVGRSEEEIYKSLKDQADATRDAEEARRGRQTAQELELAQREAGLAGATARARERALALARVDIDLRERGVDLTSATAAAERARAVAALDAQAAIEDAGALRAAQDRVKALDVEIATIGKGSAAREQAMAVYEAEQSLRERGIALTSRQAAAEIDLARQAAQRAAQLKAGDDAAAMDAQAAAA</sequence>
<feature type="compositionally biased region" description="Basic and acidic residues" evidence="1">
    <location>
        <begin position="918"/>
        <end position="932"/>
    </location>
</feature>
<evidence type="ECO:0000313" key="4">
    <source>
        <dbReference type="Proteomes" id="UP000257706"/>
    </source>
</evidence>
<feature type="domain" description="Tape measure protein N-terminal" evidence="2">
    <location>
        <begin position="235"/>
        <end position="425"/>
    </location>
</feature>
<feature type="non-terminal residue" evidence="3">
    <location>
        <position position="1087"/>
    </location>
</feature>
<evidence type="ECO:0000256" key="1">
    <source>
        <dbReference type="SAM" id="MobiDB-lite"/>
    </source>
</evidence>
<dbReference type="EMBL" id="DMAI01000143">
    <property type="protein sequence ID" value="HAE47589.1"/>
    <property type="molecule type" value="Genomic_DNA"/>
</dbReference>
<evidence type="ECO:0000259" key="2">
    <source>
        <dbReference type="Pfam" id="PF20155"/>
    </source>
</evidence>
<dbReference type="Proteomes" id="UP000257706">
    <property type="component" value="Unassembled WGS sequence"/>
</dbReference>
<proteinExistence type="predicted"/>
<dbReference type="NCBIfam" id="TIGR02675">
    <property type="entry name" value="tape_meas_nterm"/>
    <property type="match status" value="1"/>
</dbReference>
<feature type="region of interest" description="Disordered" evidence="1">
    <location>
        <begin position="918"/>
        <end position="939"/>
    </location>
</feature>
<feature type="non-terminal residue" evidence="3">
    <location>
        <position position="1"/>
    </location>
</feature>
<protein>
    <recommendedName>
        <fullName evidence="2">Tape measure protein N-terminal domain-containing protein</fullName>
    </recommendedName>
</protein>
<evidence type="ECO:0000313" key="3">
    <source>
        <dbReference type="EMBL" id="HAE47589.1"/>
    </source>
</evidence>
<accession>A0A3B9IK46</accession>
<organism evidence="3 4">
    <name type="scientific">Tistrella mobilis</name>
    <dbReference type="NCBI Taxonomy" id="171437"/>
    <lineage>
        <taxon>Bacteria</taxon>
        <taxon>Pseudomonadati</taxon>
        <taxon>Pseudomonadota</taxon>
        <taxon>Alphaproteobacteria</taxon>
        <taxon>Geminicoccales</taxon>
        <taxon>Geminicoccaceae</taxon>
        <taxon>Tistrella</taxon>
    </lineage>
</organism>
<dbReference type="Pfam" id="PF20155">
    <property type="entry name" value="TMP_3"/>
    <property type="match status" value="1"/>
</dbReference>
<comment type="caution">
    <text evidence="3">The sequence shown here is derived from an EMBL/GenBank/DDBJ whole genome shotgun (WGS) entry which is preliminary data.</text>
</comment>
<reference evidence="3 4" key="1">
    <citation type="journal article" date="2018" name="Nat. Biotechnol.">
        <title>A standardized bacterial taxonomy based on genome phylogeny substantially revises the tree of life.</title>
        <authorList>
            <person name="Parks D.H."/>
            <person name="Chuvochina M."/>
            <person name="Waite D.W."/>
            <person name="Rinke C."/>
            <person name="Skarshewski A."/>
            <person name="Chaumeil P.A."/>
            <person name="Hugenholtz P."/>
        </authorList>
    </citation>
    <scope>NUCLEOTIDE SEQUENCE [LARGE SCALE GENOMIC DNA]</scope>
    <source>
        <strain evidence="3">UBA8739</strain>
    </source>
</reference>
<gene>
    <name evidence="3" type="ORF">DCK97_09240</name>
</gene>
<dbReference type="InterPro" id="IPR013491">
    <property type="entry name" value="Tape_meas_N"/>
</dbReference>
<name>A0A3B9IK46_9PROT</name>